<sequence>MSSTPHPRSPLAALFAAPGKFDFFQAVRLLERLASAEDRAAVGGDTAPEQEAVSFRVLPALRFPVGSVSKVAPERDGPPELVATFGGLTGPDGILPQHYTALLISRSRLKDHTLRDWLDMFHHRLLSLFTRAWEKNRWAAVVDRQRAEGATREDAATRAGFAVAGFGTGGLRERLKLPGDVPVFYAGLLSRQPRTATGLEQILGDFFGWPVRVEQFAGQWLYLDTENKAELPREGRTGLNCTLGRDVVIGRRVWDVQGSVCVVVGPLDGRAFRSLLPGGDARAPVCEMVRLYLGLEFDAEIQVVIEPDAVPVTALEYDERAGPRLGWNTWVRTHNFGAPVSDVKFAVK</sequence>
<dbReference type="PANTHER" id="PTHR35564:SF4">
    <property type="entry name" value="CYTOPLASMIC PROTEIN"/>
    <property type="match status" value="1"/>
</dbReference>
<protein>
    <recommendedName>
        <fullName evidence="3">Type VI secretion system baseplate subunit TssG</fullName>
    </recommendedName>
</protein>
<reference evidence="1 2" key="1">
    <citation type="submission" date="2019-05" db="EMBL/GenBank/DDBJ databases">
        <authorList>
            <consortium name="Science for Life Laboratories"/>
        </authorList>
    </citation>
    <scope>NUCLEOTIDE SEQUENCE [LARGE SCALE GENOMIC DNA]</scope>
    <source>
        <strain evidence="1">Soil9</strain>
    </source>
</reference>
<dbReference type="PANTHER" id="PTHR35564">
    <property type="match status" value="1"/>
</dbReference>
<accession>A0A6P2DEY8</accession>
<evidence type="ECO:0008006" key="3">
    <source>
        <dbReference type="Google" id="ProtNLM"/>
    </source>
</evidence>
<dbReference type="AlphaFoldDB" id="A0A6P2DEY8"/>
<dbReference type="KEGG" id="gms:SOIL9_82670"/>
<dbReference type="EMBL" id="LR593886">
    <property type="protein sequence ID" value="VTS00190.1"/>
    <property type="molecule type" value="Genomic_DNA"/>
</dbReference>
<evidence type="ECO:0000313" key="1">
    <source>
        <dbReference type="EMBL" id="VTS00190.1"/>
    </source>
</evidence>
<dbReference type="Pfam" id="PF06996">
    <property type="entry name" value="T6SS_TssG"/>
    <property type="match status" value="1"/>
</dbReference>
<evidence type="ECO:0000313" key="2">
    <source>
        <dbReference type="Proteomes" id="UP000464178"/>
    </source>
</evidence>
<dbReference type="InterPro" id="IPR010732">
    <property type="entry name" value="T6SS_TssG-like"/>
</dbReference>
<gene>
    <name evidence="1" type="ORF">SOIL9_82670</name>
</gene>
<dbReference type="Proteomes" id="UP000464178">
    <property type="component" value="Chromosome"/>
</dbReference>
<dbReference type="NCBIfam" id="TIGR03347">
    <property type="entry name" value="VI_chp_1"/>
    <property type="match status" value="1"/>
</dbReference>
<dbReference type="RefSeq" id="WP_162672099.1">
    <property type="nucleotide sequence ID" value="NZ_LR593886.1"/>
</dbReference>
<proteinExistence type="predicted"/>
<name>A0A6P2DEY8_9BACT</name>
<organism evidence="1 2">
    <name type="scientific">Gemmata massiliana</name>
    <dbReference type="NCBI Taxonomy" id="1210884"/>
    <lineage>
        <taxon>Bacteria</taxon>
        <taxon>Pseudomonadati</taxon>
        <taxon>Planctomycetota</taxon>
        <taxon>Planctomycetia</taxon>
        <taxon>Gemmatales</taxon>
        <taxon>Gemmataceae</taxon>
        <taxon>Gemmata</taxon>
    </lineage>
</organism>
<keyword evidence="2" id="KW-1185">Reference proteome</keyword>